<protein>
    <submittedName>
        <fullName evidence="3">Uncharacterized protein</fullName>
    </submittedName>
</protein>
<keyword evidence="4" id="KW-1185">Reference proteome</keyword>
<evidence type="ECO:0000256" key="2">
    <source>
        <dbReference type="ARBA" id="ARBA00023315"/>
    </source>
</evidence>
<evidence type="ECO:0000313" key="3">
    <source>
        <dbReference type="EMBL" id="KAH6834144.1"/>
    </source>
</evidence>
<organism evidence="3 4">
    <name type="scientific">Perilla frutescens var. hirtella</name>
    <name type="common">Perilla citriodora</name>
    <name type="synonym">Perilla setoyensis</name>
    <dbReference type="NCBI Taxonomy" id="608512"/>
    <lineage>
        <taxon>Eukaryota</taxon>
        <taxon>Viridiplantae</taxon>
        <taxon>Streptophyta</taxon>
        <taxon>Embryophyta</taxon>
        <taxon>Tracheophyta</taxon>
        <taxon>Spermatophyta</taxon>
        <taxon>Magnoliopsida</taxon>
        <taxon>eudicotyledons</taxon>
        <taxon>Gunneridae</taxon>
        <taxon>Pentapetalae</taxon>
        <taxon>asterids</taxon>
        <taxon>lamiids</taxon>
        <taxon>Lamiales</taxon>
        <taxon>Lamiaceae</taxon>
        <taxon>Nepetoideae</taxon>
        <taxon>Elsholtzieae</taxon>
        <taxon>Perilla</taxon>
    </lineage>
</organism>
<sequence length="264" mass="30397">MTTTVIETCRVGPPPDSVAEQLVPLTFFDMTWLHFHPMLQLLFYEFPCSKQHFSESIIPKLKQSLSKTLIHFFPLSCNLIYPSSPEKMPEFRYLSGDSVSFTIAESSDDFDDLVGNRPESPVRLYNFVPKLPPIVEESDRKLFQVFAVQVTLFPGRGVGIGIATHHTVSDAPSFLAFITAWAWMSKHIEDEDEEFKSLPVFDRSVIKYPTKFDSIYWKKALKFPLQSRHPSLPTDRIRTTIEQARSLRCRFWMGEGEKARNIVD</sequence>
<evidence type="ECO:0000313" key="4">
    <source>
        <dbReference type="Proteomes" id="UP001190926"/>
    </source>
</evidence>
<dbReference type="InterPro" id="IPR023213">
    <property type="entry name" value="CAT-like_dom_sf"/>
</dbReference>
<dbReference type="PANTHER" id="PTHR31625">
    <property type="match status" value="1"/>
</dbReference>
<accession>A0AAD4PBF6</accession>
<dbReference type="AlphaFoldDB" id="A0AAD4PBF6"/>
<keyword evidence="2" id="KW-0012">Acyltransferase</keyword>
<dbReference type="Gene3D" id="3.30.559.10">
    <property type="entry name" value="Chloramphenicol acetyltransferase-like domain"/>
    <property type="match status" value="1"/>
</dbReference>
<reference evidence="3 4" key="1">
    <citation type="journal article" date="2021" name="Nat. Commun.">
        <title>Incipient diploidization of the medicinal plant Perilla within 10,000 years.</title>
        <authorList>
            <person name="Zhang Y."/>
            <person name="Shen Q."/>
            <person name="Leng L."/>
            <person name="Zhang D."/>
            <person name="Chen S."/>
            <person name="Shi Y."/>
            <person name="Ning Z."/>
            <person name="Chen S."/>
        </authorList>
    </citation>
    <scope>NUCLEOTIDE SEQUENCE [LARGE SCALE GENOMIC DNA]</scope>
    <source>
        <strain evidence="4">cv. PC099</strain>
    </source>
</reference>
<name>A0AAD4PBF6_PERFH</name>
<dbReference type="EMBL" id="SDAM02000053">
    <property type="protein sequence ID" value="KAH6834144.1"/>
    <property type="molecule type" value="Genomic_DNA"/>
</dbReference>
<proteinExistence type="predicted"/>
<evidence type="ECO:0000256" key="1">
    <source>
        <dbReference type="ARBA" id="ARBA00022679"/>
    </source>
</evidence>
<dbReference type="InterPro" id="IPR051504">
    <property type="entry name" value="Plant_metabolite_acyltrans"/>
</dbReference>
<dbReference type="Proteomes" id="UP001190926">
    <property type="component" value="Unassembled WGS sequence"/>
</dbReference>
<dbReference type="Pfam" id="PF02458">
    <property type="entry name" value="Transferase"/>
    <property type="match status" value="1"/>
</dbReference>
<dbReference type="GO" id="GO:0016747">
    <property type="term" value="F:acyltransferase activity, transferring groups other than amino-acyl groups"/>
    <property type="evidence" value="ECO:0007669"/>
    <property type="project" value="UniProtKB-ARBA"/>
</dbReference>
<gene>
    <name evidence="3" type="ORF">C2S53_018001</name>
</gene>
<comment type="caution">
    <text evidence="3">The sequence shown here is derived from an EMBL/GenBank/DDBJ whole genome shotgun (WGS) entry which is preliminary data.</text>
</comment>
<keyword evidence="1" id="KW-0808">Transferase</keyword>